<name>A0ABN6J5D2_9CLOT</name>
<feature type="transmembrane region" description="Helical" evidence="14">
    <location>
        <begin position="421"/>
        <end position="443"/>
    </location>
</feature>
<reference evidence="17" key="1">
    <citation type="submission" date="2021-07" db="EMBL/GenBank/DDBJ databases">
        <title>Complete genome sequencing of a Clostridium isolate.</title>
        <authorList>
            <person name="Ueki A."/>
            <person name="Tonouchi A."/>
        </authorList>
    </citation>
    <scope>NUCLEOTIDE SEQUENCE [LARGE SCALE GENOMIC DNA]</scope>
    <source>
        <strain evidence="17">C5S11</strain>
    </source>
</reference>
<dbReference type="InterPro" id="IPR005467">
    <property type="entry name" value="His_kinase_dom"/>
</dbReference>
<keyword evidence="4" id="KW-1003">Cell membrane</keyword>
<dbReference type="Proteomes" id="UP000824633">
    <property type="component" value="Chromosome"/>
</dbReference>
<evidence type="ECO:0000256" key="4">
    <source>
        <dbReference type="ARBA" id="ARBA00022475"/>
    </source>
</evidence>
<gene>
    <name evidence="16" type="ORF">psyc5s11_52480</name>
</gene>
<evidence type="ECO:0000256" key="5">
    <source>
        <dbReference type="ARBA" id="ARBA00022553"/>
    </source>
</evidence>
<keyword evidence="12" id="KW-0902">Two-component regulatory system</keyword>
<organism evidence="16 17">
    <name type="scientific">Clostridium gelidum</name>
    <dbReference type="NCBI Taxonomy" id="704125"/>
    <lineage>
        <taxon>Bacteria</taxon>
        <taxon>Bacillati</taxon>
        <taxon>Bacillota</taxon>
        <taxon>Clostridia</taxon>
        <taxon>Eubacteriales</taxon>
        <taxon>Clostridiaceae</taxon>
        <taxon>Clostridium</taxon>
    </lineage>
</organism>
<dbReference type="EC" id="2.7.13.3" evidence="3"/>
<evidence type="ECO:0000256" key="12">
    <source>
        <dbReference type="ARBA" id="ARBA00023012"/>
    </source>
</evidence>
<evidence type="ECO:0000256" key="7">
    <source>
        <dbReference type="ARBA" id="ARBA00022692"/>
    </source>
</evidence>
<keyword evidence="10" id="KW-0067">ATP-binding</keyword>
<evidence type="ECO:0000256" key="1">
    <source>
        <dbReference type="ARBA" id="ARBA00000085"/>
    </source>
</evidence>
<dbReference type="Gene3D" id="3.30.565.10">
    <property type="entry name" value="Histidine kinase-like ATPase, C-terminal domain"/>
    <property type="match status" value="1"/>
</dbReference>
<keyword evidence="17" id="KW-1185">Reference proteome</keyword>
<evidence type="ECO:0000313" key="16">
    <source>
        <dbReference type="EMBL" id="BCZ49181.1"/>
    </source>
</evidence>
<evidence type="ECO:0000256" key="3">
    <source>
        <dbReference type="ARBA" id="ARBA00012438"/>
    </source>
</evidence>
<dbReference type="PROSITE" id="PS50109">
    <property type="entry name" value="HIS_KIN"/>
    <property type="match status" value="1"/>
</dbReference>
<evidence type="ECO:0000259" key="15">
    <source>
        <dbReference type="PROSITE" id="PS50109"/>
    </source>
</evidence>
<dbReference type="CDD" id="cd00082">
    <property type="entry name" value="HisKA"/>
    <property type="match status" value="1"/>
</dbReference>
<evidence type="ECO:0000256" key="6">
    <source>
        <dbReference type="ARBA" id="ARBA00022679"/>
    </source>
</evidence>
<evidence type="ECO:0000256" key="8">
    <source>
        <dbReference type="ARBA" id="ARBA00022741"/>
    </source>
</evidence>
<feature type="transmembrane region" description="Helical" evidence="14">
    <location>
        <begin position="263"/>
        <end position="286"/>
    </location>
</feature>
<dbReference type="SMART" id="SM00387">
    <property type="entry name" value="HATPase_c"/>
    <property type="match status" value="1"/>
</dbReference>
<evidence type="ECO:0000256" key="14">
    <source>
        <dbReference type="SAM" id="Phobius"/>
    </source>
</evidence>
<keyword evidence="5" id="KW-0597">Phosphoprotein</keyword>
<dbReference type="RefSeq" id="WP_224035383.1">
    <property type="nucleotide sequence ID" value="NZ_AP024849.1"/>
</dbReference>
<proteinExistence type="predicted"/>
<keyword evidence="8" id="KW-0547">Nucleotide-binding</keyword>
<evidence type="ECO:0000256" key="2">
    <source>
        <dbReference type="ARBA" id="ARBA00004651"/>
    </source>
</evidence>
<dbReference type="InterPro" id="IPR003661">
    <property type="entry name" value="HisK_dim/P_dom"/>
</dbReference>
<feature type="transmembrane region" description="Helical" evidence="14">
    <location>
        <begin position="306"/>
        <end position="329"/>
    </location>
</feature>
<keyword evidence="9" id="KW-0418">Kinase</keyword>
<dbReference type="InterPro" id="IPR003594">
    <property type="entry name" value="HATPase_dom"/>
</dbReference>
<dbReference type="InterPro" id="IPR036890">
    <property type="entry name" value="HATPase_C_sf"/>
</dbReference>
<keyword evidence="7 14" id="KW-0812">Transmembrane</keyword>
<keyword evidence="11 14" id="KW-1133">Transmembrane helix</keyword>
<dbReference type="PANTHER" id="PTHR45528:SF1">
    <property type="entry name" value="SENSOR HISTIDINE KINASE CPXA"/>
    <property type="match status" value="1"/>
</dbReference>
<accession>A0ABN6J5D2</accession>
<dbReference type="EMBL" id="AP024849">
    <property type="protein sequence ID" value="BCZ49181.1"/>
    <property type="molecule type" value="Genomic_DNA"/>
</dbReference>
<dbReference type="InterPro" id="IPR036097">
    <property type="entry name" value="HisK_dim/P_sf"/>
</dbReference>
<evidence type="ECO:0000256" key="10">
    <source>
        <dbReference type="ARBA" id="ARBA00022840"/>
    </source>
</evidence>
<comment type="catalytic activity">
    <reaction evidence="1">
        <text>ATP + protein L-histidine = ADP + protein N-phospho-L-histidine.</text>
        <dbReference type="EC" id="2.7.13.3"/>
    </reaction>
</comment>
<protein>
    <recommendedName>
        <fullName evidence="3">histidine kinase</fullName>
        <ecNumber evidence="3">2.7.13.3</ecNumber>
    </recommendedName>
</protein>
<keyword evidence="6" id="KW-0808">Transferase</keyword>
<feature type="domain" description="Histidine kinase" evidence="15">
    <location>
        <begin position="552"/>
        <end position="766"/>
    </location>
</feature>
<evidence type="ECO:0000313" key="17">
    <source>
        <dbReference type="Proteomes" id="UP000824633"/>
    </source>
</evidence>
<keyword evidence="13 14" id="KW-0472">Membrane</keyword>
<dbReference type="SUPFAM" id="SSF55874">
    <property type="entry name" value="ATPase domain of HSP90 chaperone/DNA topoisomerase II/histidine kinase"/>
    <property type="match status" value="1"/>
</dbReference>
<dbReference type="Gene3D" id="1.10.287.130">
    <property type="match status" value="1"/>
</dbReference>
<dbReference type="Pfam" id="PF00512">
    <property type="entry name" value="HisKA"/>
    <property type="match status" value="1"/>
</dbReference>
<dbReference type="Pfam" id="PF02518">
    <property type="entry name" value="HATPase_c"/>
    <property type="match status" value="1"/>
</dbReference>
<dbReference type="InterPro" id="IPR050398">
    <property type="entry name" value="HssS/ArlS-like"/>
</dbReference>
<dbReference type="PANTHER" id="PTHR45528">
    <property type="entry name" value="SENSOR HISTIDINE KINASE CPXA"/>
    <property type="match status" value="1"/>
</dbReference>
<comment type="subcellular location">
    <subcellularLocation>
        <location evidence="2">Cell membrane</location>
        <topology evidence="2">Multi-pass membrane protein</topology>
    </subcellularLocation>
</comment>
<evidence type="ECO:0000256" key="11">
    <source>
        <dbReference type="ARBA" id="ARBA00022989"/>
    </source>
</evidence>
<dbReference type="SMART" id="SM00388">
    <property type="entry name" value="HisKA"/>
    <property type="match status" value="1"/>
</dbReference>
<sequence>MDTNLKNNKKTVNKYFIIISLCIAILPILLGLSTFSEGLINNGNISDEKSELYDQYVPNIVKSAFFNDEKGDIRDDVISKKIDRLQLEYKSALQVTQKSYEDYSKEPDNSADKLKDLKNGYDNASANFYQSYDEYRKQAIDNINEDIAYLKIVNNPINLEFYIEFKDGQVVSNISDGSINSIIDESEKHSKDYIMFIDISNNSPKQTISTHSMDYKLDKLIPTYYTFKDSDVRLSNVIIRLPSSLEEGDELYTITQKDKISNVIGYGASTLLVLDIIMLCIFIFKLKKQKDIKLENTNILKFYNKLLIEIKVLVAVLILNTLLGLNNIITHWGHDLIENRISYIIGQTHNLHTSSSFCIQMFSLFITTSIIGYLIMCDIYQFYLNKNKPETKQYIYEKSMFCITYNKFKIIFSNEPMTRKIGFILIIFVLYLASIVWSMWIISTHDAFLFYLWMHQWYYRIPVIVFIGSLIISILGTVFIIKYIFTFFTDINKIKITTDNIIKGTYKNEIKIKNSSLLKELADNIMNIEDGLDKAIGKAVKSERMKGELITNVSHDLKTPLTSIINYVDLLDKENVSEEKKKEYLAILNERSSRLKILIEDLFEASKAASGNLEMHMENLDPVALLRQTLGEFEDRISNSNLDFIKSIPEQKLTIYADGKKTFRIFQNLISNILKYSLKGTRVYIDVEEKDEFISITFKNISEYSLNFTEEEILERFKRGDASRTTEGSGLGLSIAKNLVELQGGIFEIKLDGDLFKVVVLLKKQKL</sequence>
<dbReference type="SUPFAM" id="SSF47384">
    <property type="entry name" value="Homodimeric domain of signal transducing histidine kinase"/>
    <property type="match status" value="1"/>
</dbReference>
<evidence type="ECO:0000256" key="13">
    <source>
        <dbReference type="ARBA" id="ARBA00023136"/>
    </source>
</evidence>
<feature type="transmembrane region" description="Helical" evidence="14">
    <location>
        <begin position="463"/>
        <end position="485"/>
    </location>
</feature>
<feature type="transmembrane region" description="Helical" evidence="14">
    <location>
        <begin position="12"/>
        <end position="32"/>
    </location>
</feature>
<feature type="transmembrane region" description="Helical" evidence="14">
    <location>
        <begin position="361"/>
        <end position="383"/>
    </location>
</feature>
<evidence type="ECO:0000256" key="9">
    <source>
        <dbReference type="ARBA" id="ARBA00022777"/>
    </source>
</evidence>